<dbReference type="STRING" id="201973.SAMN04488025_11653"/>
<organism evidence="2 3">
    <name type="scientific">Planifilum fulgidum</name>
    <dbReference type="NCBI Taxonomy" id="201973"/>
    <lineage>
        <taxon>Bacteria</taxon>
        <taxon>Bacillati</taxon>
        <taxon>Bacillota</taxon>
        <taxon>Bacilli</taxon>
        <taxon>Bacillales</taxon>
        <taxon>Thermoactinomycetaceae</taxon>
        <taxon>Planifilum</taxon>
    </lineage>
</organism>
<gene>
    <name evidence="2" type="ORF">SAMN04488025_11653</name>
</gene>
<name>A0A1I2PEZ3_9BACL</name>
<accession>A0A1I2PEZ3</accession>
<feature type="region of interest" description="Disordered" evidence="1">
    <location>
        <begin position="49"/>
        <end position="73"/>
    </location>
</feature>
<dbReference type="AlphaFoldDB" id="A0A1I2PEZ3"/>
<reference evidence="2 3" key="1">
    <citation type="submission" date="2016-10" db="EMBL/GenBank/DDBJ databases">
        <authorList>
            <person name="de Groot N.N."/>
        </authorList>
    </citation>
    <scope>NUCLEOTIDE SEQUENCE [LARGE SCALE GENOMIC DNA]</scope>
    <source>
        <strain evidence="2 3">DSM 44945</strain>
    </source>
</reference>
<protein>
    <submittedName>
        <fullName evidence="2">Uncharacterized protein</fullName>
    </submittedName>
</protein>
<dbReference type="Proteomes" id="UP000198661">
    <property type="component" value="Unassembled WGS sequence"/>
</dbReference>
<keyword evidence="3" id="KW-1185">Reference proteome</keyword>
<dbReference type="EMBL" id="FOOK01000016">
    <property type="protein sequence ID" value="SFG12216.1"/>
    <property type="molecule type" value="Genomic_DNA"/>
</dbReference>
<proteinExistence type="predicted"/>
<evidence type="ECO:0000313" key="2">
    <source>
        <dbReference type="EMBL" id="SFG12216.1"/>
    </source>
</evidence>
<evidence type="ECO:0000256" key="1">
    <source>
        <dbReference type="SAM" id="MobiDB-lite"/>
    </source>
</evidence>
<sequence>MWWGSSFVEDARYLDLLWLDRFIVAQGARFRDWPRMDVEGVDDANILSASEKVAPPKNRSNRRGGVPSCGGLSWDEKRRARYGQTLRN</sequence>
<evidence type="ECO:0000313" key="3">
    <source>
        <dbReference type="Proteomes" id="UP000198661"/>
    </source>
</evidence>